<proteinExistence type="predicted"/>
<dbReference type="AlphaFoldDB" id="A0A1M4ZPZ0"/>
<evidence type="ECO:0000313" key="7">
    <source>
        <dbReference type="EMBL" id="SHF20170.1"/>
    </source>
</evidence>
<keyword evidence="5" id="KW-0449">Lipoprotein</keyword>
<accession>A0A1M4ZPZ0</accession>
<evidence type="ECO:0000256" key="5">
    <source>
        <dbReference type="ARBA" id="ARBA00023288"/>
    </source>
</evidence>
<dbReference type="PANTHER" id="PTHR43649:SF33">
    <property type="entry name" value="POLYGALACTURONAN_RHAMNOGALACTURONAN-BINDING PROTEIN YTCQ"/>
    <property type="match status" value="1"/>
</dbReference>
<gene>
    <name evidence="7" type="ORF">SAMN02745195_02078</name>
</gene>
<dbReference type="RefSeq" id="WP_072969310.1">
    <property type="nucleotide sequence ID" value="NZ_FQUR01000017.1"/>
</dbReference>
<organism evidence="7 8">
    <name type="scientific">Thermoanaerobacter uzonensis DSM 18761</name>
    <dbReference type="NCBI Taxonomy" id="1123369"/>
    <lineage>
        <taxon>Bacteria</taxon>
        <taxon>Bacillati</taxon>
        <taxon>Bacillota</taxon>
        <taxon>Clostridia</taxon>
        <taxon>Thermoanaerobacterales</taxon>
        <taxon>Thermoanaerobacteraceae</taxon>
        <taxon>Thermoanaerobacter</taxon>
    </lineage>
</organism>
<keyword evidence="6" id="KW-0812">Transmembrane</keyword>
<dbReference type="PANTHER" id="PTHR43649">
    <property type="entry name" value="ARABINOSE-BINDING PROTEIN-RELATED"/>
    <property type="match status" value="1"/>
</dbReference>
<evidence type="ECO:0000256" key="1">
    <source>
        <dbReference type="ARBA" id="ARBA00022475"/>
    </source>
</evidence>
<keyword evidence="4" id="KW-0564">Palmitate</keyword>
<dbReference type="Pfam" id="PF01547">
    <property type="entry name" value="SBP_bac_1"/>
    <property type="match status" value="1"/>
</dbReference>
<evidence type="ECO:0000256" key="4">
    <source>
        <dbReference type="ARBA" id="ARBA00023139"/>
    </source>
</evidence>
<keyword evidence="8" id="KW-1185">Reference proteome</keyword>
<sequence length="437" mass="51168">MRKPFTILLYLLVIFFLIYWPYYMNLYEKEQIQEKNQVEEEFRGIITFWDFPHPSIKDPGGFEFIKKKIELFQYKYPGVVIDFEPLSYKDGYEKLINSSKDGSLPDILPVGADFYFISKDYLSPINKYVDEEFKKQYKEGVIDAISYKGNIYGMPLGIYTNVLFLNVDMFAEKEIQLPENGEWNYEEFVDSMTKLTYTEGKKDKKYFYGLGLSLAPDSYNLWGFLLLDGARAFDKERYSFFGPQAVSGVQKVLDLFNKYKVVNPVSLEGDREKLWQDFITTKNTAVLVEESYKITQLKNLQSKGKLFEFDVAMYPEGESGIPLTLSPKIYAYGIKKEKDEKKLEMEYKFIKFITEDQQKVIELGYVPVKKDKIIEDDKMKRIELAINYTNIIPQFGGWRKINNTVMAKIKEGIKNSKNAFDIIEEIKNSVSQLVQYK</sequence>
<keyword evidence="6" id="KW-1133">Transmembrane helix</keyword>
<dbReference type="Proteomes" id="UP000184127">
    <property type="component" value="Unassembled WGS sequence"/>
</dbReference>
<dbReference type="Gene3D" id="3.40.190.10">
    <property type="entry name" value="Periplasmic binding protein-like II"/>
    <property type="match status" value="1"/>
</dbReference>
<evidence type="ECO:0000313" key="8">
    <source>
        <dbReference type="Proteomes" id="UP000184127"/>
    </source>
</evidence>
<protein>
    <submittedName>
        <fullName evidence="7">Carbohydrate ABC transporter substrate-binding protein, CUT1 family</fullName>
    </submittedName>
</protein>
<keyword evidence="2" id="KW-0732">Signal</keyword>
<evidence type="ECO:0000256" key="3">
    <source>
        <dbReference type="ARBA" id="ARBA00023136"/>
    </source>
</evidence>
<dbReference type="InterPro" id="IPR006059">
    <property type="entry name" value="SBP"/>
</dbReference>
<evidence type="ECO:0000256" key="6">
    <source>
        <dbReference type="SAM" id="Phobius"/>
    </source>
</evidence>
<keyword evidence="1" id="KW-1003">Cell membrane</keyword>
<dbReference type="SUPFAM" id="SSF53850">
    <property type="entry name" value="Periplasmic binding protein-like II"/>
    <property type="match status" value="1"/>
</dbReference>
<dbReference type="InterPro" id="IPR050490">
    <property type="entry name" value="Bact_solute-bd_prot1"/>
</dbReference>
<name>A0A1M4ZPZ0_9THEO</name>
<feature type="transmembrane region" description="Helical" evidence="6">
    <location>
        <begin position="7"/>
        <end position="24"/>
    </location>
</feature>
<dbReference type="EMBL" id="FQUR01000017">
    <property type="protein sequence ID" value="SHF20170.1"/>
    <property type="molecule type" value="Genomic_DNA"/>
</dbReference>
<evidence type="ECO:0000256" key="2">
    <source>
        <dbReference type="ARBA" id="ARBA00022729"/>
    </source>
</evidence>
<reference evidence="8" key="1">
    <citation type="submission" date="2016-11" db="EMBL/GenBank/DDBJ databases">
        <authorList>
            <person name="Varghese N."/>
            <person name="Submissions S."/>
        </authorList>
    </citation>
    <scope>NUCLEOTIDE SEQUENCE [LARGE SCALE GENOMIC DNA]</scope>
    <source>
        <strain evidence="8">DSM 18761</strain>
    </source>
</reference>
<keyword evidence="3 6" id="KW-0472">Membrane</keyword>